<reference evidence="3 4" key="1">
    <citation type="journal article" date="2020" name="Syst. Appl. Microbiol.">
        <title>Alienimonas chondri sp. nov., a novel planctomycete isolated from the biofilm of the red alga Chondrus crispus.</title>
        <authorList>
            <person name="Vitorino I."/>
            <person name="Albuquerque L."/>
            <person name="Wiegand S."/>
            <person name="Kallscheuer N."/>
            <person name="da Costa M.S."/>
            <person name="Lobo-da-Cunha A."/>
            <person name="Jogler C."/>
            <person name="Lage O.M."/>
        </authorList>
    </citation>
    <scope>NUCLEOTIDE SEQUENCE [LARGE SCALE GENOMIC DNA]</scope>
    <source>
        <strain evidence="3 4">LzC2</strain>
    </source>
</reference>
<organism evidence="3 4">
    <name type="scientific">Alienimonas chondri</name>
    <dbReference type="NCBI Taxonomy" id="2681879"/>
    <lineage>
        <taxon>Bacteria</taxon>
        <taxon>Pseudomonadati</taxon>
        <taxon>Planctomycetota</taxon>
        <taxon>Planctomycetia</taxon>
        <taxon>Planctomycetales</taxon>
        <taxon>Planctomycetaceae</taxon>
        <taxon>Alienimonas</taxon>
    </lineage>
</organism>
<feature type="chain" id="PRO_5045971778" description="Carboxypeptidase regulatory-like domain-containing protein" evidence="2">
    <location>
        <begin position="31"/>
        <end position="166"/>
    </location>
</feature>
<evidence type="ECO:0000313" key="4">
    <source>
        <dbReference type="Proteomes" id="UP000609651"/>
    </source>
</evidence>
<name>A0ABX1VFB6_9PLAN</name>
<sequence>MPHNFSSRPLLFAAFCLGTLALIGCGPPQADYDSVGLATVSGTITMDDKPLEGAVVRFYEAGGRGRYSYGETNADGYYELQFNSEAAGVLQGQKDVVISTAMTGAEVKRNAGPEQVPTRYNRETELTRTVEENGTHTFDFALTSDGEIAKTPRGGGEGDEGDEEGI</sequence>
<evidence type="ECO:0000256" key="2">
    <source>
        <dbReference type="SAM" id="SignalP"/>
    </source>
</evidence>
<protein>
    <recommendedName>
        <fullName evidence="5">Carboxypeptidase regulatory-like domain-containing protein</fullName>
    </recommendedName>
</protein>
<comment type="caution">
    <text evidence="3">The sequence shown here is derived from an EMBL/GenBank/DDBJ whole genome shotgun (WGS) entry which is preliminary data.</text>
</comment>
<evidence type="ECO:0008006" key="5">
    <source>
        <dbReference type="Google" id="ProtNLM"/>
    </source>
</evidence>
<dbReference type="EMBL" id="WTPX01000085">
    <property type="protein sequence ID" value="NNJ26572.1"/>
    <property type="molecule type" value="Genomic_DNA"/>
</dbReference>
<feature type="region of interest" description="Disordered" evidence="1">
    <location>
        <begin position="142"/>
        <end position="166"/>
    </location>
</feature>
<accession>A0ABX1VFB6</accession>
<feature type="signal peptide" evidence="2">
    <location>
        <begin position="1"/>
        <end position="30"/>
    </location>
</feature>
<gene>
    <name evidence="3" type="ORF">LzC2_26610</name>
</gene>
<keyword evidence="2" id="KW-0732">Signal</keyword>
<dbReference type="Proteomes" id="UP000609651">
    <property type="component" value="Unassembled WGS sequence"/>
</dbReference>
<evidence type="ECO:0000256" key="1">
    <source>
        <dbReference type="SAM" id="MobiDB-lite"/>
    </source>
</evidence>
<keyword evidence="4" id="KW-1185">Reference proteome</keyword>
<proteinExistence type="predicted"/>
<feature type="compositionally biased region" description="Acidic residues" evidence="1">
    <location>
        <begin position="157"/>
        <end position="166"/>
    </location>
</feature>
<evidence type="ECO:0000313" key="3">
    <source>
        <dbReference type="EMBL" id="NNJ26572.1"/>
    </source>
</evidence>